<reference evidence="3 4" key="1">
    <citation type="submission" date="2018-06" db="EMBL/GenBank/DDBJ databases">
        <authorList>
            <consortium name="Pathogen Informatics"/>
            <person name="Doyle S."/>
        </authorList>
    </citation>
    <scope>NUCLEOTIDE SEQUENCE [LARGE SCALE GENOMIC DNA]</scope>
    <source>
        <strain evidence="3 4">NCTC9617</strain>
    </source>
</reference>
<dbReference type="Gene3D" id="1.10.443.10">
    <property type="entry name" value="Intergrase catalytic core"/>
    <property type="match status" value="1"/>
</dbReference>
<accession>A0A378F2L1</accession>
<evidence type="ECO:0000256" key="1">
    <source>
        <dbReference type="ARBA" id="ARBA00023172"/>
    </source>
</evidence>
<name>A0A378F2L1_KLEPN</name>
<protein>
    <submittedName>
        <fullName evidence="3">ResA resolvase</fullName>
    </submittedName>
</protein>
<dbReference type="GO" id="GO:0003677">
    <property type="term" value="F:DNA binding"/>
    <property type="evidence" value="ECO:0007669"/>
    <property type="project" value="InterPro"/>
</dbReference>
<keyword evidence="1" id="KW-0233">DNA recombination</keyword>
<proteinExistence type="predicted"/>
<dbReference type="InterPro" id="IPR013762">
    <property type="entry name" value="Integrase-like_cat_sf"/>
</dbReference>
<dbReference type="PROSITE" id="PS51898">
    <property type="entry name" value="TYR_RECOMBINASE"/>
    <property type="match status" value="1"/>
</dbReference>
<dbReference type="GO" id="GO:0015074">
    <property type="term" value="P:DNA integration"/>
    <property type="evidence" value="ECO:0007669"/>
    <property type="project" value="InterPro"/>
</dbReference>
<dbReference type="AlphaFoldDB" id="A0A378F2L1"/>
<dbReference type="Proteomes" id="UP000255167">
    <property type="component" value="Unassembled WGS sequence"/>
</dbReference>
<evidence type="ECO:0000313" key="4">
    <source>
        <dbReference type="Proteomes" id="UP000255167"/>
    </source>
</evidence>
<dbReference type="EMBL" id="UGNC01000003">
    <property type="protein sequence ID" value="STW38596.1"/>
    <property type="molecule type" value="Genomic_DNA"/>
</dbReference>
<dbReference type="GO" id="GO:0006310">
    <property type="term" value="P:DNA recombination"/>
    <property type="evidence" value="ECO:0007669"/>
    <property type="project" value="UniProtKB-KW"/>
</dbReference>
<evidence type="ECO:0000313" key="3">
    <source>
        <dbReference type="EMBL" id="STW38596.1"/>
    </source>
</evidence>
<gene>
    <name evidence="3" type="ORF">NCTC9617_00109</name>
</gene>
<evidence type="ECO:0000259" key="2">
    <source>
        <dbReference type="PROSITE" id="PS51898"/>
    </source>
</evidence>
<organism evidence="3 4">
    <name type="scientific">Klebsiella pneumoniae</name>
    <dbReference type="NCBI Taxonomy" id="573"/>
    <lineage>
        <taxon>Bacteria</taxon>
        <taxon>Pseudomonadati</taxon>
        <taxon>Pseudomonadota</taxon>
        <taxon>Gammaproteobacteria</taxon>
        <taxon>Enterobacterales</taxon>
        <taxon>Enterobacteriaceae</taxon>
        <taxon>Klebsiella/Raoultella group</taxon>
        <taxon>Klebsiella</taxon>
        <taxon>Klebsiella pneumoniae complex</taxon>
    </lineage>
</organism>
<dbReference type="InterPro" id="IPR011010">
    <property type="entry name" value="DNA_brk_join_enz"/>
</dbReference>
<dbReference type="InterPro" id="IPR002104">
    <property type="entry name" value="Integrase_catalytic"/>
</dbReference>
<dbReference type="SUPFAM" id="SSF56349">
    <property type="entry name" value="DNA breaking-rejoining enzymes"/>
    <property type="match status" value="1"/>
</dbReference>
<sequence>MTGLINQPQHYSAPHLPVSIDYPAALALRQMALIQDELPKYLLAPEVSALLHYVPDLHRKMLLATLWNTGARINEALALTRGDFSLAPPYPFVQLATLKQRTEKAARTAGRAPAGSQIHRLVPLSDHHYVSQLQMMVATLKIPLERRNKRTGRMEKARIWEITDRTVRTWLSEAVEGRSGRRGDVLSPGDPPYVPSLLRDAHAVRRHTTEVFAKPDGPQID</sequence>
<feature type="domain" description="Tyr recombinase" evidence="2">
    <location>
        <begin position="37"/>
        <end position="221"/>
    </location>
</feature>